<protein>
    <submittedName>
        <fullName evidence="1">Uncharacterized protein</fullName>
    </submittedName>
</protein>
<name>A0A4S9B273_AURPU</name>
<accession>A0A4S9B273</accession>
<sequence>MTRTDKQVHDEMTEASFDQTIQFSELDSMLALTMKDLTSSPSPVRRGASTKSSVWSTSCVFSSATVAMVNISSSVELITSNIQLTDDLGCNITTGNTRSSDVLDLPLSGVTLVIGRILGPYDNDNGYYNEGEDDFYHGDRNSDYYRL</sequence>
<dbReference type="Proteomes" id="UP000304928">
    <property type="component" value="Unassembled WGS sequence"/>
</dbReference>
<evidence type="ECO:0000313" key="2">
    <source>
        <dbReference type="Proteomes" id="UP000304928"/>
    </source>
</evidence>
<reference evidence="1 2" key="1">
    <citation type="submission" date="2018-10" db="EMBL/GenBank/DDBJ databases">
        <title>Fifty Aureobasidium pullulans genomes reveal a recombining polyextremotolerant generalist.</title>
        <authorList>
            <person name="Gostincar C."/>
            <person name="Turk M."/>
            <person name="Zajc J."/>
            <person name="Gunde-Cimerman N."/>
        </authorList>
    </citation>
    <scope>NUCLEOTIDE SEQUENCE [LARGE SCALE GENOMIC DNA]</scope>
    <source>
        <strain evidence="1 2">EXF-10507</strain>
    </source>
</reference>
<dbReference type="AlphaFoldDB" id="A0A4S9B273"/>
<gene>
    <name evidence="1" type="ORF">D6D15_07266</name>
</gene>
<proteinExistence type="predicted"/>
<evidence type="ECO:0000313" key="1">
    <source>
        <dbReference type="EMBL" id="THW86594.1"/>
    </source>
</evidence>
<organism evidence="1 2">
    <name type="scientific">Aureobasidium pullulans</name>
    <name type="common">Black yeast</name>
    <name type="synonym">Pullularia pullulans</name>
    <dbReference type="NCBI Taxonomy" id="5580"/>
    <lineage>
        <taxon>Eukaryota</taxon>
        <taxon>Fungi</taxon>
        <taxon>Dikarya</taxon>
        <taxon>Ascomycota</taxon>
        <taxon>Pezizomycotina</taxon>
        <taxon>Dothideomycetes</taxon>
        <taxon>Dothideomycetidae</taxon>
        <taxon>Dothideales</taxon>
        <taxon>Saccotheciaceae</taxon>
        <taxon>Aureobasidium</taxon>
    </lineage>
</organism>
<comment type="caution">
    <text evidence="1">The sequence shown here is derived from an EMBL/GenBank/DDBJ whole genome shotgun (WGS) entry which is preliminary data.</text>
</comment>
<dbReference type="EMBL" id="QZAR01000146">
    <property type="protein sequence ID" value="THW86594.1"/>
    <property type="molecule type" value="Genomic_DNA"/>
</dbReference>